<feature type="compositionally biased region" description="Basic residues" evidence="1">
    <location>
        <begin position="216"/>
        <end position="227"/>
    </location>
</feature>
<dbReference type="EMBL" id="JARKIB010000056">
    <property type="protein sequence ID" value="KAJ7753220.1"/>
    <property type="molecule type" value="Genomic_DNA"/>
</dbReference>
<dbReference type="Proteomes" id="UP001215598">
    <property type="component" value="Unassembled WGS sequence"/>
</dbReference>
<evidence type="ECO:0000256" key="1">
    <source>
        <dbReference type="SAM" id="MobiDB-lite"/>
    </source>
</evidence>
<feature type="region of interest" description="Disordered" evidence="1">
    <location>
        <begin position="202"/>
        <end position="227"/>
    </location>
</feature>
<name>A0AAD7J1L0_9AGAR</name>
<sequence>MGKHCVNDSTSPRPIRSNMRCEAKDGVDASFRRANSVNACLSIISWWPFCLFSNSLVRRIAEQLYTLSCNPATPTPLPATRVAISHVTSILQAANTSAVSPPALQFGTGGALRERLDIPARDRLDANYGMDSFWVNPGVNTNQHDLLVPPLGAFIGLAPQVLSCPCFYAVSDSLLLGDIGQSLTSGEHAIFPCALCGAPASTSRERGPSSTPPALHRCRSTVRAPRA</sequence>
<organism evidence="2 3">
    <name type="scientific">Mycena metata</name>
    <dbReference type="NCBI Taxonomy" id="1033252"/>
    <lineage>
        <taxon>Eukaryota</taxon>
        <taxon>Fungi</taxon>
        <taxon>Dikarya</taxon>
        <taxon>Basidiomycota</taxon>
        <taxon>Agaricomycotina</taxon>
        <taxon>Agaricomycetes</taxon>
        <taxon>Agaricomycetidae</taxon>
        <taxon>Agaricales</taxon>
        <taxon>Marasmiineae</taxon>
        <taxon>Mycenaceae</taxon>
        <taxon>Mycena</taxon>
    </lineage>
</organism>
<gene>
    <name evidence="2" type="ORF">B0H16DRAFT_776061</name>
</gene>
<reference evidence="2" key="1">
    <citation type="submission" date="2023-03" db="EMBL/GenBank/DDBJ databases">
        <title>Massive genome expansion in bonnet fungi (Mycena s.s.) driven by repeated elements and novel gene families across ecological guilds.</title>
        <authorList>
            <consortium name="Lawrence Berkeley National Laboratory"/>
            <person name="Harder C.B."/>
            <person name="Miyauchi S."/>
            <person name="Viragh M."/>
            <person name="Kuo A."/>
            <person name="Thoen E."/>
            <person name="Andreopoulos B."/>
            <person name="Lu D."/>
            <person name="Skrede I."/>
            <person name="Drula E."/>
            <person name="Henrissat B."/>
            <person name="Morin E."/>
            <person name="Kohler A."/>
            <person name="Barry K."/>
            <person name="LaButti K."/>
            <person name="Morin E."/>
            <person name="Salamov A."/>
            <person name="Lipzen A."/>
            <person name="Mereny Z."/>
            <person name="Hegedus B."/>
            <person name="Baldrian P."/>
            <person name="Stursova M."/>
            <person name="Weitz H."/>
            <person name="Taylor A."/>
            <person name="Grigoriev I.V."/>
            <person name="Nagy L.G."/>
            <person name="Martin F."/>
            <person name="Kauserud H."/>
        </authorList>
    </citation>
    <scope>NUCLEOTIDE SEQUENCE</scope>
    <source>
        <strain evidence="2">CBHHK182m</strain>
    </source>
</reference>
<proteinExistence type="predicted"/>
<dbReference type="AlphaFoldDB" id="A0AAD7J1L0"/>
<keyword evidence="3" id="KW-1185">Reference proteome</keyword>
<protein>
    <submittedName>
        <fullName evidence="2">Uncharacterized protein</fullName>
    </submittedName>
</protein>
<evidence type="ECO:0000313" key="2">
    <source>
        <dbReference type="EMBL" id="KAJ7753220.1"/>
    </source>
</evidence>
<comment type="caution">
    <text evidence="2">The sequence shown here is derived from an EMBL/GenBank/DDBJ whole genome shotgun (WGS) entry which is preliminary data.</text>
</comment>
<accession>A0AAD7J1L0</accession>
<evidence type="ECO:0000313" key="3">
    <source>
        <dbReference type="Proteomes" id="UP001215598"/>
    </source>
</evidence>